<feature type="transmembrane region" description="Helical" evidence="10">
    <location>
        <begin position="33"/>
        <end position="56"/>
    </location>
</feature>
<evidence type="ECO:0000256" key="2">
    <source>
        <dbReference type="ARBA" id="ARBA00022475"/>
    </source>
</evidence>
<reference evidence="11" key="1">
    <citation type="submission" date="2022-12" db="EMBL/GenBank/DDBJ databases">
        <authorList>
            <person name="Krivoruchko A.V."/>
            <person name="Elkin A."/>
        </authorList>
    </citation>
    <scope>NUCLEOTIDE SEQUENCE</scope>
    <source>
        <strain evidence="11">IEGM 1391</strain>
    </source>
</reference>
<comment type="subcellular location">
    <subcellularLocation>
        <location evidence="1 10">Cell membrane</location>
        <topology evidence="1 10">Multi-pass membrane protein</topology>
    </subcellularLocation>
</comment>
<evidence type="ECO:0000313" key="12">
    <source>
        <dbReference type="Proteomes" id="UP001081071"/>
    </source>
</evidence>
<keyword evidence="3 10" id="KW-0812">Transmembrane</keyword>
<comment type="similarity">
    <text evidence="7 10">Belongs to the fluoride channel Fluc/FEX (TC 1.A.43) family.</text>
</comment>
<dbReference type="NCBIfam" id="TIGR00494">
    <property type="entry name" value="crcB"/>
    <property type="match status" value="1"/>
</dbReference>
<dbReference type="RefSeq" id="WP_269602669.1">
    <property type="nucleotide sequence ID" value="NZ_JAPWIJ010000002.1"/>
</dbReference>
<keyword evidence="12" id="KW-1185">Reference proteome</keyword>
<evidence type="ECO:0000256" key="10">
    <source>
        <dbReference type="HAMAP-Rule" id="MF_00454"/>
    </source>
</evidence>
<keyword evidence="5 10" id="KW-0472">Membrane</keyword>
<keyword evidence="10" id="KW-0479">Metal-binding</keyword>
<accession>A0ABT4MAK0</accession>
<evidence type="ECO:0000256" key="9">
    <source>
        <dbReference type="ARBA" id="ARBA00049940"/>
    </source>
</evidence>
<keyword evidence="10" id="KW-0915">Sodium</keyword>
<name>A0ABT4MAK0_9NOCA</name>
<evidence type="ECO:0000256" key="3">
    <source>
        <dbReference type="ARBA" id="ARBA00022692"/>
    </source>
</evidence>
<evidence type="ECO:0000256" key="7">
    <source>
        <dbReference type="ARBA" id="ARBA00035120"/>
    </source>
</evidence>
<dbReference type="PANTHER" id="PTHR28259">
    <property type="entry name" value="FLUORIDE EXPORT PROTEIN 1-RELATED"/>
    <property type="match status" value="1"/>
</dbReference>
<evidence type="ECO:0000256" key="4">
    <source>
        <dbReference type="ARBA" id="ARBA00022989"/>
    </source>
</evidence>
<dbReference type="PANTHER" id="PTHR28259:SF1">
    <property type="entry name" value="FLUORIDE EXPORT PROTEIN 1-RELATED"/>
    <property type="match status" value="1"/>
</dbReference>
<feature type="binding site" evidence="10">
    <location>
        <position position="73"/>
    </location>
    <ligand>
        <name>Na(+)</name>
        <dbReference type="ChEBI" id="CHEBI:29101"/>
        <note>structural</note>
    </ligand>
</feature>
<keyword evidence="10" id="KW-0813">Transport</keyword>
<organism evidence="11 12">
    <name type="scientific">Rhodococcus ruber</name>
    <dbReference type="NCBI Taxonomy" id="1830"/>
    <lineage>
        <taxon>Bacteria</taxon>
        <taxon>Bacillati</taxon>
        <taxon>Actinomycetota</taxon>
        <taxon>Actinomycetes</taxon>
        <taxon>Mycobacteriales</taxon>
        <taxon>Nocardiaceae</taxon>
        <taxon>Rhodococcus</taxon>
    </lineage>
</organism>
<comment type="function">
    <text evidence="9 10">Fluoride-specific ion channel. Important for reducing fluoride concentration in the cell, thus reducing its toxicity.</text>
</comment>
<comment type="caution">
    <text evidence="10">Lacks conserved residue(s) required for the propagation of feature annotation.</text>
</comment>
<keyword evidence="2 10" id="KW-1003">Cell membrane</keyword>
<sequence>MIALWVVLAGSAGAVSRFALDGFIRSRLKTEFPYATVLINITGSAVLGVVAGLVAFRSAPEQMQAIVGVGFCGGYTTFSTASVETVRLLERRRYGLAAYNAIGTALGTTAVVGVAMVATAYI</sequence>
<dbReference type="Proteomes" id="UP001081071">
    <property type="component" value="Unassembled WGS sequence"/>
</dbReference>
<comment type="catalytic activity">
    <reaction evidence="8">
        <text>fluoride(in) = fluoride(out)</text>
        <dbReference type="Rhea" id="RHEA:76159"/>
        <dbReference type="ChEBI" id="CHEBI:17051"/>
    </reaction>
    <physiologicalReaction direction="left-to-right" evidence="8">
        <dbReference type="Rhea" id="RHEA:76160"/>
    </physiologicalReaction>
</comment>
<evidence type="ECO:0000256" key="1">
    <source>
        <dbReference type="ARBA" id="ARBA00004651"/>
    </source>
</evidence>
<evidence type="ECO:0000313" key="11">
    <source>
        <dbReference type="EMBL" id="MCZ4517991.1"/>
    </source>
</evidence>
<proteinExistence type="inferred from homology"/>
<dbReference type="Pfam" id="PF02537">
    <property type="entry name" value="CRCB"/>
    <property type="match status" value="1"/>
</dbReference>
<keyword evidence="4 10" id="KW-1133">Transmembrane helix</keyword>
<comment type="caution">
    <text evidence="11">The sequence shown here is derived from an EMBL/GenBank/DDBJ whole genome shotgun (WGS) entry which is preliminary data.</text>
</comment>
<dbReference type="InterPro" id="IPR003691">
    <property type="entry name" value="FluC"/>
</dbReference>
<evidence type="ECO:0000256" key="8">
    <source>
        <dbReference type="ARBA" id="ARBA00035585"/>
    </source>
</evidence>
<dbReference type="HAMAP" id="MF_00454">
    <property type="entry name" value="FluC"/>
    <property type="match status" value="1"/>
</dbReference>
<feature type="binding site" evidence="10">
    <location>
        <position position="76"/>
    </location>
    <ligand>
        <name>Na(+)</name>
        <dbReference type="ChEBI" id="CHEBI:29101"/>
        <note>structural</note>
    </ligand>
</feature>
<comment type="activity regulation">
    <text evidence="10">Na(+) is not transported, but it plays an essential structural role and its presence is essential for fluoride channel function.</text>
</comment>
<feature type="transmembrane region" description="Helical" evidence="10">
    <location>
        <begin position="97"/>
        <end position="121"/>
    </location>
</feature>
<keyword evidence="6 10" id="KW-0407">Ion channel</keyword>
<keyword evidence="10" id="KW-0406">Ion transport</keyword>
<protein>
    <recommendedName>
        <fullName evidence="10">Fluoride-specific ion channel FluC</fullName>
    </recommendedName>
</protein>
<evidence type="ECO:0000256" key="6">
    <source>
        <dbReference type="ARBA" id="ARBA00023303"/>
    </source>
</evidence>
<evidence type="ECO:0000256" key="5">
    <source>
        <dbReference type="ARBA" id="ARBA00023136"/>
    </source>
</evidence>
<dbReference type="EMBL" id="JAPWIJ010000002">
    <property type="protein sequence ID" value="MCZ4517991.1"/>
    <property type="molecule type" value="Genomic_DNA"/>
</dbReference>
<gene>
    <name evidence="10 11" type="primary">crcB</name>
    <name evidence="10" type="synonym">fluC</name>
    <name evidence="11" type="ORF">O4220_05630</name>
</gene>